<dbReference type="InterPro" id="IPR049704">
    <property type="entry name" value="Aminotrans_3_PPA_site"/>
</dbReference>
<evidence type="ECO:0000256" key="2">
    <source>
        <dbReference type="ARBA" id="ARBA00022898"/>
    </source>
</evidence>
<gene>
    <name evidence="3" type="ORF">GCM10008986_01170</name>
</gene>
<keyword evidence="2" id="KW-0663">Pyridoxal phosphate</keyword>
<dbReference type="PANTHER" id="PTHR43713:SF3">
    <property type="entry name" value="GLUTAMATE-1-SEMIALDEHYDE 2,1-AMINOMUTASE 1, CHLOROPLASTIC-RELATED"/>
    <property type="match status" value="1"/>
</dbReference>
<evidence type="ECO:0000313" key="3">
    <source>
        <dbReference type="EMBL" id="GAA0480411.1"/>
    </source>
</evidence>
<dbReference type="PROSITE" id="PS00600">
    <property type="entry name" value="AA_TRANSFER_CLASS_3"/>
    <property type="match status" value="1"/>
</dbReference>
<comment type="caution">
    <text evidence="3">The sequence shown here is derived from an EMBL/GenBank/DDBJ whole genome shotgun (WGS) entry which is preliminary data.</text>
</comment>
<dbReference type="InterPro" id="IPR015422">
    <property type="entry name" value="PyrdxlP-dep_Trfase_small"/>
</dbReference>
<comment type="cofactor">
    <cofactor evidence="1">
        <name>pyridoxal 5'-phosphate</name>
        <dbReference type="ChEBI" id="CHEBI:597326"/>
    </cofactor>
</comment>
<evidence type="ECO:0008006" key="5">
    <source>
        <dbReference type="Google" id="ProtNLM"/>
    </source>
</evidence>
<organism evidence="3 4">
    <name type="scientific">Salinibacillus aidingensis</name>
    <dbReference type="NCBI Taxonomy" id="237684"/>
    <lineage>
        <taxon>Bacteria</taxon>
        <taxon>Bacillati</taxon>
        <taxon>Bacillota</taxon>
        <taxon>Bacilli</taxon>
        <taxon>Bacillales</taxon>
        <taxon>Bacillaceae</taxon>
        <taxon>Salinibacillus</taxon>
    </lineage>
</organism>
<dbReference type="InterPro" id="IPR005814">
    <property type="entry name" value="Aminotrans_3"/>
</dbReference>
<keyword evidence="4" id="KW-1185">Reference proteome</keyword>
<dbReference type="Pfam" id="PF00202">
    <property type="entry name" value="Aminotran_3"/>
    <property type="match status" value="1"/>
</dbReference>
<dbReference type="Gene3D" id="3.40.640.10">
    <property type="entry name" value="Type I PLP-dependent aspartate aminotransferase-like (Major domain)"/>
    <property type="match status" value="1"/>
</dbReference>
<name>A0ABN1AMY2_9BACI</name>
<evidence type="ECO:0000256" key="1">
    <source>
        <dbReference type="ARBA" id="ARBA00001933"/>
    </source>
</evidence>
<dbReference type="InterPro" id="IPR015421">
    <property type="entry name" value="PyrdxlP-dep_Trfase_major"/>
</dbReference>
<dbReference type="EMBL" id="BAAADO010000001">
    <property type="protein sequence ID" value="GAA0480411.1"/>
    <property type="molecule type" value="Genomic_DNA"/>
</dbReference>
<proteinExistence type="predicted"/>
<reference evidence="3 4" key="1">
    <citation type="journal article" date="2019" name="Int. J. Syst. Evol. Microbiol.">
        <title>The Global Catalogue of Microorganisms (GCM) 10K type strain sequencing project: providing services to taxonomists for standard genome sequencing and annotation.</title>
        <authorList>
            <consortium name="The Broad Institute Genomics Platform"/>
            <consortium name="The Broad Institute Genome Sequencing Center for Infectious Disease"/>
            <person name="Wu L."/>
            <person name="Ma J."/>
        </authorList>
    </citation>
    <scope>NUCLEOTIDE SEQUENCE [LARGE SCALE GENOMIC DNA]</scope>
    <source>
        <strain evidence="3 4">JCM 12389</strain>
    </source>
</reference>
<protein>
    <recommendedName>
        <fullName evidence="5">Glutamate-1-semialdehyde 2,1-aminomutase</fullName>
    </recommendedName>
</protein>
<dbReference type="Proteomes" id="UP001500880">
    <property type="component" value="Unassembled WGS sequence"/>
</dbReference>
<dbReference type="InterPro" id="IPR015424">
    <property type="entry name" value="PyrdxlP-dep_Trfase"/>
</dbReference>
<dbReference type="PANTHER" id="PTHR43713">
    <property type="entry name" value="GLUTAMATE-1-SEMIALDEHYDE 2,1-AMINOMUTASE"/>
    <property type="match status" value="1"/>
</dbReference>
<dbReference type="Gene3D" id="3.90.1150.10">
    <property type="entry name" value="Aspartate Aminotransferase, domain 1"/>
    <property type="match status" value="1"/>
</dbReference>
<accession>A0ABN1AMY2</accession>
<evidence type="ECO:0000313" key="4">
    <source>
        <dbReference type="Proteomes" id="UP001500880"/>
    </source>
</evidence>
<dbReference type="SUPFAM" id="SSF53383">
    <property type="entry name" value="PLP-dependent transferases"/>
    <property type="match status" value="1"/>
</dbReference>
<sequence>MTEELGILLIFDEVKTGFRTSLGGCQTVYGVKPDLTALGKVLGGGFPVGAVGGREDIMMISAPHGGRDILSAGSKEKGKDVLFHSGTYNGHPTVLAAGLATIEALESDQTFEKLVERTQYLRHQLETVYKRHGVEMQTIGMGSIFNIVLINEPVKNYRDLQKGNTSFRKIIDQELLKKGVYTKPMNRYSMSTVHTEEDIARTAELHEEVLKKLRR</sequence>